<proteinExistence type="predicted"/>
<evidence type="ECO:0000313" key="1">
    <source>
        <dbReference type="EMBL" id="MBC8597568.1"/>
    </source>
</evidence>
<dbReference type="AlphaFoldDB" id="A0A926IV45"/>
<comment type="caution">
    <text evidence="1">The sequence shown here is derived from an EMBL/GenBank/DDBJ whole genome shotgun (WGS) entry which is preliminary data.</text>
</comment>
<gene>
    <name evidence="1" type="ORF">H8706_11975</name>
</gene>
<keyword evidence="2" id="KW-1185">Reference proteome</keyword>
<name>A0A926IV45_9FIRM</name>
<evidence type="ECO:0000313" key="2">
    <source>
        <dbReference type="Proteomes" id="UP000647416"/>
    </source>
</evidence>
<organism evidence="1 2">
    <name type="scientific">Qingrenia yutianensis</name>
    <dbReference type="NCBI Taxonomy" id="2763676"/>
    <lineage>
        <taxon>Bacteria</taxon>
        <taxon>Bacillati</taxon>
        <taxon>Bacillota</taxon>
        <taxon>Clostridia</taxon>
        <taxon>Eubacteriales</taxon>
        <taxon>Oscillospiraceae</taxon>
        <taxon>Qingrenia</taxon>
    </lineage>
</organism>
<protein>
    <submittedName>
        <fullName evidence="1">Uncharacterized protein</fullName>
    </submittedName>
</protein>
<sequence length="74" mass="8622">MFDGVRLIITPMVESGKFLHEYDAGVRLTENEANELLEGYTKESLENMHAAVQKRLKMCAEVRHTTRKSYYQSR</sequence>
<dbReference type="EMBL" id="JACRTE010000064">
    <property type="protein sequence ID" value="MBC8597568.1"/>
    <property type="molecule type" value="Genomic_DNA"/>
</dbReference>
<accession>A0A926IV45</accession>
<dbReference type="Proteomes" id="UP000647416">
    <property type="component" value="Unassembled WGS sequence"/>
</dbReference>
<reference evidence="1" key="1">
    <citation type="submission" date="2020-08" db="EMBL/GenBank/DDBJ databases">
        <title>Genome public.</title>
        <authorList>
            <person name="Liu C."/>
            <person name="Sun Q."/>
        </authorList>
    </citation>
    <scope>NUCLEOTIDE SEQUENCE</scope>
    <source>
        <strain evidence="1">NSJ-50</strain>
    </source>
</reference>